<dbReference type="PROSITE" id="PS00108">
    <property type="entry name" value="PROTEIN_KINASE_ST"/>
    <property type="match status" value="1"/>
</dbReference>
<proteinExistence type="predicted"/>
<dbReference type="GO" id="GO:0005886">
    <property type="term" value="C:plasma membrane"/>
    <property type="evidence" value="ECO:0007669"/>
    <property type="project" value="UniProtKB-SubCell"/>
</dbReference>
<comment type="catalytic activity">
    <reaction evidence="18">
        <text>L-threonyl-[protein] + ATP = O-phospho-L-threonyl-[protein] + ADP + H(+)</text>
        <dbReference type="Rhea" id="RHEA:46608"/>
        <dbReference type="Rhea" id="RHEA-COMP:11060"/>
        <dbReference type="Rhea" id="RHEA-COMP:11605"/>
        <dbReference type="ChEBI" id="CHEBI:15378"/>
        <dbReference type="ChEBI" id="CHEBI:30013"/>
        <dbReference type="ChEBI" id="CHEBI:30616"/>
        <dbReference type="ChEBI" id="CHEBI:61977"/>
        <dbReference type="ChEBI" id="CHEBI:456216"/>
        <dbReference type="EC" id="2.7.11.1"/>
    </reaction>
</comment>
<sequence length="1008" mass="110920">HGYFSCPNLPTTLPINQLSLPSNLKSQITILSLLVRVTALNLSYVGLHGTISPHIANLSFLVSLDLKNNSFSGFLPHEISHLHRLRKLHLSNNLLEGSIPPTIHNCQKLEYLYLYNNNFSGSIPQDLGMLTKLRELDLSLNNLMGTIPLSLSNMSSLEMLVLEYNSLTGPFPLDIFNFSFLTALALSYNHFSGALPMNLCTQCPNLQGLYISKNEFSGKLTSQFNNCTELSILSLSYNKFDGSIPKGFGSLEKLESLALGGNNLTGNIPPIISNLSMLQLFGIESNNVKGGIPNTWISCPNLEFLRLGLNKISGHIPSYLSNFSSLLDIDFSVNFLSGHIPRNLGNLKNLKYLGLAENQLTTEPGHQGHSFLLSLTNCRFLEQLYLHLNHLNITIPDAIGNFSLSLKNFDISENQIKGQIPMGIGSLKNLYTLDLSGNSLTGNIPSTLGGLERLQRLFLDENLIEGSIPEQLCQLKNLGELSLSINSLSRSIPNCIGNLSLLQKFNMSYNALTSSIPLNLWSLQNLLFLDLSSNFLSGNLSPSMTKLSTIVVMDLSYNQITGNIPNIIGTFESLSYLNMGMDQLDLSNNNLSGAIPKSLETLPYLKYLNLSFNKLSGEIPSTGHFANFTAESFLGNEALCGNPIFGVPPCTSPTSLGSRVKQVLLKYIVPAIASIIIFVALVIMRRRHPQYNMQIPGLPITLPTVDHIMVSYQELSHGTNNFCESNLLGTGSFGSVYKGILSDGTITAVKVLNLQLEGAFKSFDAECKVLRAIRHRNLVKVISTCSNLEFRALVLQYMSNGSLEKWLYSHNNCLNLVQRVSIMVDVALALEYLHNGQSESVVHCDLKPSNILLDRDMVAHVSDFGIAKILALNKDATQTQTLGTLGYIAPEYGLEGRVSTKCDIYSYGIILLEIITRKKPTEEMFVGELAMRQWIASLPDRMEVVDDGLLKIEDGKDVTGIQTVLLSILELGLRCSEESPDGRPDIKDVVTKVNKIKLALHGNISRGV</sequence>
<dbReference type="EMBL" id="JAXUIC010000002">
    <property type="protein sequence ID" value="KAK4605016.1"/>
    <property type="molecule type" value="Genomic_DNA"/>
</dbReference>
<dbReference type="GO" id="GO:0004674">
    <property type="term" value="F:protein serine/threonine kinase activity"/>
    <property type="evidence" value="ECO:0007669"/>
    <property type="project" value="UniProtKB-KW"/>
</dbReference>
<dbReference type="PROSITE" id="PS00107">
    <property type="entry name" value="PROTEIN_KINASE_ATP"/>
    <property type="match status" value="1"/>
</dbReference>
<keyword evidence="12" id="KW-0418">Kinase</keyword>
<protein>
    <recommendedName>
        <fullName evidence="2">non-specific serine/threonine protein kinase</fullName>
        <ecNumber evidence="2">2.7.11.1</ecNumber>
    </recommendedName>
</protein>
<dbReference type="InterPro" id="IPR001611">
    <property type="entry name" value="Leu-rich_rpt"/>
</dbReference>
<dbReference type="PROSITE" id="PS50011">
    <property type="entry name" value="PROTEIN_KINASE_DOM"/>
    <property type="match status" value="1"/>
</dbReference>
<dbReference type="Pfam" id="PF13855">
    <property type="entry name" value="LRR_8"/>
    <property type="match status" value="1"/>
</dbReference>
<dbReference type="SUPFAM" id="SSF56112">
    <property type="entry name" value="Protein kinase-like (PK-like)"/>
    <property type="match status" value="1"/>
</dbReference>
<evidence type="ECO:0000256" key="21">
    <source>
        <dbReference type="SAM" id="Phobius"/>
    </source>
</evidence>
<feature type="non-terminal residue" evidence="23">
    <location>
        <position position="1"/>
    </location>
</feature>
<evidence type="ECO:0000313" key="24">
    <source>
        <dbReference type="Proteomes" id="UP001324115"/>
    </source>
</evidence>
<gene>
    <name evidence="23" type="ORF">RGQ29_013189</name>
</gene>
<evidence type="ECO:0000256" key="20">
    <source>
        <dbReference type="PROSITE-ProRule" id="PRU10141"/>
    </source>
</evidence>
<evidence type="ECO:0000256" key="19">
    <source>
        <dbReference type="ARBA" id="ARBA00048679"/>
    </source>
</evidence>
<evidence type="ECO:0000256" key="15">
    <source>
        <dbReference type="ARBA" id="ARBA00023136"/>
    </source>
</evidence>
<dbReference type="InterPro" id="IPR000719">
    <property type="entry name" value="Prot_kinase_dom"/>
</dbReference>
<feature type="binding site" evidence="20">
    <location>
        <position position="750"/>
    </location>
    <ligand>
        <name>ATP</name>
        <dbReference type="ChEBI" id="CHEBI:30616"/>
    </ligand>
</feature>
<keyword evidence="24" id="KW-1185">Reference proteome</keyword>
<evidence type="ECO:0000256" key="14">
    <source>
        <dbReference type="ARBA" id="ARBA00022989"/>
    </source>
</evidence>
<evidence type="ECO:0000256" key="2">
    <source>
        <dbReference type="ARBA" id="ARBA00012513"/>
    </source>
</evidence>
<dbReference type="InterPro" id="IPR032675">
    <property type="entry name" value="LRR_dom_sf"/>
</dbReference>
<keyword evidence="4" id="KW-0723">Serine/threonine-protein kinase</keyword>
<dbReference type="AlphaFoldDB" id="A0AAN7G7M2"/>
<keyword evidence="7" id="KW-0808">Transferase</keyword>
<reference evidence="23 24" key="1">
    <citation type="journal article" date="2023" name="G3 (Bethesda)">
        <title>A haplotype-resolved chromosome-scale genome for Quercus rubra L. provides insights into the genetics of adaptive traits for red oak species.</title>
        <authorList>
            <person name="Kapoor B."/>
            <person name="Jenkins J."/>
            <person name="Schmutz J."/>
            <person name="Zhebentyayeva T."/>
            <person name="Kuelheim C."/>
            <person name="Coggeshall M."/>
            <person name="Heim C."/>
            <person name="Lasky J.R."/>
            <person name="Leites L."/>
            <person name="Islam-Faridi N."/>
            <person name="Romero-Severson J."/>
            <person name="DeLeo V.L."/>
            <person name="Lucas S.M."/>
            <person name="Lazic D."/>
            <person name="Gailing O."/>
            <person name="Carlson J."/>
            <person name="Staton M."/>
        </authorList>
    </citation>
    <scope>NUCLEOTIDE SEQUENCE [LARGE SCALE GENOMIC DNA]</scope>
    <source>
        <strain evidence="23">Pseudo-F2</strain>
    </source>
</reference>
<evidence type="ECO:0000256" key="12">
    <source>
        <dbReference type="ARBA" id="ARBA00022777"/>
    </source>
</evidence>
<dbReference type="GO" id="GO:0005524">
    <property type="term" value="F:ATP binding"/>
    <property type="evidence" value="ECO:0007669"/>
    <property type="project" value="UniProtKB-UniRule"/>
</dbReference>
<dbReference type="Pfam" id="PF00069">
    <property type="entry name" value="Pkinase"/>
    <property type="match status" value="1"/>
</dbReference>
<evidence type="ECO:0000256" key="3">
    <source>
        <dbReference type="ARBA" id="ARBA00022475"/>
    </source>
</evidence>
<keyword evidence="15 21" id="KW-0472">Membrane</keyword>
<evidence type="ECO:0000256" key="11">
    <source>
        <dbReference type="ARBA" id="ARBA00022741"/>
    </source>
</evidence>
<keyword evidence="14 21" id="KW-1133">Transmembrane helix</keyword>
<evidence type="ECO:0000256" key="10">
    <source>
        <dbReference type="ARBA" id="ARBA00022737"/>
    </source>
</evidence>
<evidence type="ECO:0000256" key="5">
    <source>
        <dbReference type="ARBA" id="ARBA00022553"/>
    </source>
</evidence>
<dbReference type="EC" id="2.7.11.1" evidence="2"/>
<evidence type="ECO:0000256" key="6">
    <source>
        <dbReference type="ARBA" id="ARBA00022614"/>
    </source>
</evidence>
<evidence type="ECO:0000256" key="4">
    <source>
        <dbReference type="ARBA" id="ARBA00022527"/>
    </source>
</evidence>
<organism evidence="23 24">
    <name type="scientific">Quercus rubra</name>
    <name type="common">Northern red oak</name>
    <name type="synonym">Quercus borealis</name>
    <dbReference type="NCBI Taxonomy" id="3512"/>
    <lineage>
        <taxon>Eukaryota</taxon>
        <taxon>Viridiplantae</taxon>
        <taxon>Streptophyta</taxon>
        <taxon>Embryophyta</taxon>
        <taxon>Tracheophyta</taxon>
        <taxon>Spermatophyta</taxon>
        <taxon>Magnoliopsida</taxon>
        <taxon>eudicotyledons</taxon>
        <taxon>Gunneridae</taxon>
        <taxon>Pentapetalae</taxon>
        <taxon>rosids</taxon>
        <taxon>fabids</taxon>
        <taxon>Fagales</taxon>
        <taxon>Fagaceae</taxon>
        <taxon>Quercus</taxon>
    </lineage>
</organism>
<evidence type="ECO:0000256" key="9">
    <source>
        <dbReference type="ARBA" id="ARBA00022729"/>
    </source>
</evidence>
<dbReference type="FunFam" id="3.30.200.20:FF:000661">
    <property type="entry name" value="Serine-threonine protein kinase plant-type"/>
    <property type="match status" value="1"/>
</dbReference>
<keyword evidence="17" id="KW-0325">Glycoprotein</keyword>
<evidence type="ECO:0000256" key="7">
    <source>
        <dbReference type="ARBA" id="ARBA00022679"/>
    </source>
</evidence>
<dbReference type="InterPro" id="IPR017441">
    <property type="entry name" value="Protein_kinase_ATP_BS"/>
</dbReference>
<dbReference type="SMART" id="SM00220">
    <property type="entry name" value="S_TKc"/>
    <property type="match status" value="1"/>
</dbReference>
<dbReference type="InterPro" id="IPR011009">
    <property type="entry name" value="Kinase-like_dom_sf"/>
</dbReference>
<keyword evidence="11 20" id="KW-0547">Nucleotide-binding</keyword>
<dbReference type="FunFam" id="3.80.10.10:FF:000095">
    <property type="entry name" value="LRR receptor-like serine/threonine-protein kinase GSO1"/>
    <property type="match status" value="2"/>
</dbReference>
<dbReference type="SUPFAM" id="SSF52058">
    <property type="entry name" value="L domain-like"/>
    <property type="match status" value="2"/>
</dbReference>
<keyword evidence="6" id="KW-0433">Leucine-rich repeat</keyword>
<keyword evidence="5" id="KW-0597">Phosphoprotein</keyword>
<name>A0AAN7G7M2_QUERU</name>
<dbReference type="InterPro" id="IPR008271">
    <property type="entry name" value="Ser/Thr_kinase_AS"/>
</dbReference>
<evidence type="ECO:0000256" key="8">
    <source>
        <dbReference type="ARBA" id="ARBA00022692"/>
    </source>
</evidence>
<dbReference type="Gene3D" id="3.30.200.20">
    <property type="entry name" value="Phosphorylase Kinase, domain 1"/>
    <property type="match status" value="1"/>
</dbReference>
<dbReference type="SMART" id="SM00369">
    <property type="entry name" value="LRR_TYP"/>
    <property type="match status" value="9"/>
</dbReference>
<keyword evidence="8 21" id="KW-0812">Transmembrane</keyword>
<keyword evidence="3" id="KW-1003">Cell membrane</keyword>
<dbReference type="Proteomes" id="UP001324115">
    <property type="component" value="Unassembled WGS sequence"/>
</dbReference>
<dbReference type="FunFam" id="1.10.510.10:FF:000358">
    <property type="entry name" value="Putative leucine-rich repeat receptor-like serine/threonine-protein kinase"/>
    <property type="match status" value="1"/>
</dbReference>
<dbReference type="InterPro" id="IPR003591">
    <property type="entry name" value="Leu-rich_rpt_typical-subtyp"/>
</dbReference>
<evidence type="ECO:0000256" key="1">
    <source>
        <dbReference type="ARBA" id="ARBA00004162"/>
    </source>
</evidence>
<keyword evidence="16" id="KW-0675">Receptor</keyword>
<dbReference type="Pfam" id="PF23598">
    <property type="entry name" value="LRR_14"/>
    <property type="match status" value="2"/>
</dbReference>
<evidence type="ECO:0000256" key="16">
    <source>
        <dbReference type="ARBA" id="ARBA00023170"/>
    </source>
</evidence>
<keyword evidence="13 20" id="KW-0067">ATP-binding</keyword>
<comment type="caution">
    <text evidence="23">The sequence shown here is derived from an EMBL/GenBank/DDBJ whole genome shotgun (WGS) entry which is preliminary data.</text>
</comment>
<comment type="subcellular location">
    <subcellularLocation>
        <location evidence="1">Cell membrane</location>
        <topology evidence="1">Single-pass membrane protein</topology>
    </subcellularLocation>
</comment>
<dbReference type="FunFam" id="3.80.10.10:FF:000041">
    <property type="entry name" value="LRR receptor-like serine/threonine-protein kinase ERECTA"/>
    <property type="match status" value="1"/>
</dbReference>
<dbReference type="PANTHER" id="PTHR27008:SF497">
    <property type="entry name" value="OS11G0695000 PROTEIN"/>
    <property type="match status" value="1"/>
</dbReference>
<evidence type="ECO:0000256" key="18">
    <source>
        <dbReference type="ARBA" id="ARBA00047899"/>
    </source>
</evidence>
<dbReference type="Gene3D" id="1.10.510.10">
    <property type="entry name" value="Transferase(Phosphotransferase) domain 1"/>
    <property type="match status" value="1"/>
</dbReference>
<keyword evidence="9" id="KW-0732">Signal</keyword>
<dbReference type="PANTHER" id="PTHR27008">
    <property type="entry name" value="OS04G0122200 PROTEIN"/>
    <property type="match status" value="1"/>
</dbReference>
<evidence type="ECO:0000313" key="23">
    <source>
        <dbReference type="EMBL" id="KAK4605016.1"/>
    </source>
</evidence>
<evidence type="ECO:0000256" key="17">
    <source>
        <dbReference type="ARBA" id="ARBA00023180"/>
    </source>
</evidence>
<comment type="catalytic activity">
    <reaction evidence="19">
        <text>L-seryl-[protein] + ATP = O-phospho-L-seryl-[protein] + ADP + H(+)</text>
        <dbReference type="Rhea" id="RHEA:17989"/>
        <dbReference type="Rhea" id="RHEA-COMP:9863"/>
        <dbReference type="Rhea" id="RHEA-COMP:11604"/>
        <dbReference type="ChEBI" id="CHEBI:15378"/>
        <dbReference type="ChEBI" id="CHEBI:29999"/>
        <dbReference type="ChEBI" id="CHEBI:30616"/>
        <dbReference type="ChEBI" id="CHEBI:83421"/>
        <dbReference type="ChEBI" id="CHEBI:456216"/>
        <dbReference type="EC" id="2.7.11.1"/>
    </reaction>
</comment>
<dbReference type="Gene3D" id="3.80.10.10">
    <property type="entry name" value="Ribonuclease Inhibitor"/>
    <property type="match status" value="3"/>
</dbReference>
<feature type="transmembrane region" description="Helical" evidence="21">
    <location>
        <begin position="664"/>
        <end position="684"/>
    </location>
</feature>
<accession>A0AAN7G7M2</accession>
<keyword evidence="10" id="KW-0677">Repeat</keyword>
<evidence type="ECO:0000259" key="22">
    <source>
        <dbReference type="PROSITE" id="PS50011"/>
    </source>
</evidence>
<dbReference type="InterPro" id="IPR055414">
    <property type="entry name" value="LRR_R13L4/SHOC2-like"/>
</dbReference>
<dbReference type="InterPro" id="IPR051809">
    <property type="entry name" value="Plant_receptor-like_S/T_kinase"/>
</dbReference>
<evidence type="ECO:0000256" key="13">
    <source>
        <dbReference type="ARBA" id="ARBA00022840"/>
    </source>
</evidence>
<feature type="domain" description="Protein kinase" evidence="22">
    <location>
        <begin position="722"/>
        <end position="1004"/>
    </location>
</feature>